<evidence type="ECO:0000259" key="10">
    <source>
        <dbReference type="PROSITE" id="PS50893"/>
    </source>
</evidence>
<dbReference type="Pfam" id="PF00005">
    <property type="entry name" value="ABC_tran"/>
    <property type="match status" value="1"/>
</dbReference>
<keyword evidence="11" id="KW-1185">Reference proteome</keyword>
<keyword evidence="7 9" id="KW-1133">Transmembrane helix</keyword>
<comment type="subcellular location">
    <subcellularLocation>
        <location evidence="1">Membrane</location>
        <topology evidence="1">Multi-pass membrane protein</topology>
    </subcellularLocation>
</comment>
<dbReference type="InterPro" id="IPR050352">
    <property type="entry name" value="ABCG_transporters"/>
</dbReference>
<evidence type="ECO:0000256" key="6">
    <source>
        <dbReference type="ARBA" id="ARBA00022840"/>
    </source>
</evidence>
<organism evidence="11 12">
    <name type="scientific">Nicrophorus vespilloides</name>
    <name type="common">Boreal carrion beetle</name>
    <dbReference type="NCBI Taxonomy" id="110193"/>
    <lineage>
        <taxon>Eukaryota</taxon>
        <taxon>Metazoa</taxon>
        <taxon>Ecdysozoa</taxon>
        <taxon>Arthropoda</taxon>
        <taxon>Hexapoda</taxon>
        <taxon>Insecta</taxon>
        <taxon>Pterygota</taxon>
        <taxon>Neoptera</taxon>
        <taxon>Endopterygota</taxon>
        <taxon>Coleoptera</taxon>
        <taxon>Polyphaga</taxon>
        <taxon>Staphyliniformia</taxon>
        <taxon>Silphidae</taxon>
        <taxon>Nicrophorinae</taxon>
        <taxon>Nicrophorus</taxon>
    </lineage>
</organism>
<evidence type="ECO:0000256" key="9">
    <source>
        <dbReference type="SAM" id="Phobius"/>
    </source>
</evidence>
<evidence type="ECO:0000256" key="4">
    <source>
        <dbReference type="ARBA" id="ARBA00022692"/>
    </source>
</evidence>
<comment type="similarity">
    <text evidence="2">Belongs to the ABC transporter superfamily. ABCG family. Eye pigment precursor importer (TC 3.A.1.204) subfamily.</text>
</comment>
<feature type="transmembrane region" description="Helical" evidence="9">
    <location>
        <begin position="323"/>
        <end position="344"/>
    </location>
</feature>
<sequence length="411" mass="46647">MNEQRSCGLSSGVEFKNLAYKVQLGYKKGYKEILKSINGRFPSNKLIGILGGSGSGKSTLLNLLSGYEEGKYSGTIRTYGVDEDLKQYRKKSVYIMQDNYLQDLLTLRENMEIAADLKLGDRFGCYAKKAIIDKVISVMGLKDAIDTKTGILSGGEKKRLSVGLELINEPSILFLDEPTTGLDSSACTQFMEHLKELTVEGKTIICTIHQPSATVFNLFDEIYILQDGSCFYRGKPEDLLPCLENNGWTCPLFHNPADFAIELSINNVNIVQESVWECEEEVTKDEPCNTNKVDISDVSEYYSFKVLMKREFLKCIRNKTLTYLRLITSVMNSLTLSVIFWKVGSDASKMLFNYNFIMGFLLHLMTPSLMLTILTYPNEKLTLFREHFNRWFSLKVYYLVLTLIELPIAVS</sequence>
<evidence type="ECO:0000256" key="7">
    <source>
        <dbReference type="ARBA" id="ARBA00022989"/>
    </source>
</evidence>
<keyword evidence="5" id="KW-0547">Nucleotide-binding</keyword>
<dbReference type="PANTHER" id="PTHR48041">
    <property type="entry name" value="ABC TRANSPORTER G FAMILY MEMBER 28"/>
    <property type="match status" value="1"/>
</dbReference>
<evidence type="ECO:0000256" key="2">
    <source>
        <dbReference type="ARBA" id="ARBA00005814"/>
    </source>
</evidence>
<dbReference type="PROSITE" id="PS50893">
    <property type="entry name" value="ABC_TRANSPORTER_2"/>
    <property type="match status" value="1"/>
</dbReference>
<protein>
    <submittedName>
        <fullName evidence="12">ATP-binding cassette sub-family G member 1-like isoform X1</fullName>
    </submittedName>
</protein>
<dbReference type="Pfam" id="PF01061">
    <property type="entry name" value="ABC2_membrane"/>
    <property type="match status" value="1"/>
</dbReference>
<dbReference type="GeneID" id="108568994"/>
<evidence type="ECO:0000256" key="1">
    <source>
        <dbReference type="ARBA" id="ARBA00004141"/>
    </source>
</evidence>
<feature type="transmembrane region" description="Helical" evidence="9">
    <location>
        <begin position="388"/>
        <end position="410"/>
    </location>
</feature>
<dbReference type="RefSeq" id="XP_017785848.1">
    <property type="nucleotide sequence ID" value="XM_017930359.1"/>
</dbReference>
<dbReference type="SUPFAM" id="SSF52540">
    <property type="entry name" value="P-loop containing nucleoside triphosphate hydrolases"/>
    <property type="match status" value="1"/>
</dbReference>
<dbReference type="InterPro" id="IPR003439">
    <property type="entry name" value="ABC_transporter-like_ATP-bd"/>
</dbReference>
<dbReference type="InterPro" id="IPR003593">
    <property type="entry name" value="AAA+_ATPase"/>
</dbReference>
<dbReference type="PANTHER" id="PTHR48041:SF26">
    <property type="entry name" value="FI22810P1"/>
    <property type="match status" value="1"/>
</dbReference>
<dbReference type="SMART" id="SM00382">
    <property type="entry name" value="AAA"/>
    <property type="match status" value="1"/>
</dbReference>
<dbReference type="Proteomes" id="UP000695000">
    <property type="component" value="Unplaced"/>
</dbReference>
<dbReference type="InterPro" id="IPR027417">
    <property type="entry name" value="P-loop_NTPase"/>
</dbReference>
<evidence type="ECO:0000313" key="11">
    <source>
        <dbReference type="Proteomes" id="UP000695000"/>
    </source>
</evidence>
<evidence type="ECO:0000256" key="8">
    <source>
        <dbReference type="ARBA" id="ARBA00023136"/>
    </source>
</evidence>
<evidence type="ECO:0000256" key="3">
    <source>
        <dbReference type="ARBA" id="ARBA00022448"/>
    </source>
</evidence>
<feature type="transmembrane region" description="Helical" evidence="9">
    <location>
        <begin position="356"/>
        <end position="376"/>
    </location>
</feature>
<name>A0ABM1NG98_NICVS</name>
<keyword evidence="6" id="KW-0067">ATP-binding</keyword>
<keyword evidence="4 9" id="KW-0812">Transmembrane</keyword>
<feature type="domain" description="ABC transporter" evidence="10">
    <location>
        <begin position="13"/>
        <end position="252"/>
    </location>
</feature>
<proteinExistence type="inferred from homology"/>
<dbReference type="InterPro" id="IPR013525">
    <property type="entry name" value="ABC2_TM"/>
</dbReference>
<dbReference type="PROSITE" id="PS00211">
    <property type="entry name" value="ABC_TRANSPORTER_1"/>
    <property type="match status" value="1"/>
</dbReference>
<dbReference type="InterPro" id="IPR017871">
    <property type="entry name" value="ABC_transporter-like_CS"/>
</dbReference>
<evidence type="ECO:0000313" key="12">
    <source>
        <dbReference type="RefSeq" id="XP_017785848.1"/>
    </source>
</evidence>
<keyword evidence="3" id="KW-0813">Transport</keyword>
<evidence type="ECO:0000256" key="5">
    <source>
        <dbReference type="ARBA" id="ARBA00022741"/>
    </source>
</evidence>
<keyword evidence="8 9" id="KW-0472">Membrane</keyword>
<gene>
    <name evidence="12" type="primary">LOC108568994</name>
</gene>
<reference evidence="12" key="1">
    <citation type="submission" date="2025-08" db="UniProtKB">
        <authorList>
            <consortium name="RefSeq"/>
        </authorList>
    </citation>
    <scope>IDENTIFICATION</scope>
    <source>
        <tissue evidence="12">Whole Larva</tissue>
    </source>
</reference>
<accession>A0ABM1NG98</accession>
<dbReference type="Gene3D" id="3.40.50.300">
    <property type="entry name" value="P-loop containing nucleotide triphosphate hydrolases"/>
    <property type="match status" value="1"/>
</dbReference>